<evidence type="ECO:0000313" key="4">
    <source>
        <dbReference type="Proteomes" id="UP000782554"/>
    </source>
</evidence>
<dbReference type="InterPro" id="IPR028098">
    <property type="entry name" value="Glyco_trans_4-like_N"/>
</dbReference>
<accession>A0ABS7JWX9</accession>
<dbReference type="InterPro" id="IPR001296">
    <property type="entry name" value="Glyco_trans_1"/>
</dbReference>
<evidence type="ECO:0000313" key="3">
    <source>
        <dbReference type="EMBL" id="MBX7502165.1"/>
    </source>
</evidence>
<name>A0ABS7JWX9_9SPHN</name>
<feature type="domain" description="Glycosyltransferase subfamily 4-like N-terminal" evidence="2">
    <location>
        <begin position="12"/>
        <end position="172"/>
    </location>
</feature>
<evidence type="ECO:0000259" key="2">
    <source>
        <dbReference type="Pfam" id="PF13439"/>
    </source>
</evidence>
<dbReference type="PANTHER" id="PTHR12526">
    <property type="entry name" value="GLYCOSYLTRANSFERASE"/>
    <property type="match status" value="1"/>
</dbReference>
<reference evidence="3 4" key="1">
    <citation type="submission" date="2021-08" db="EMBL/GenBank/DDBJ databases">
        <title>Comparative Genomics Analysis of the Genus Qipengyuania Reveals Extensive Genetic Diversity and Metabolic Versatility, Including the Description of Fifteen Novel Species.</title>
        <authorList>
            <person name="Liu Y."/>
        </authorList>
    </citation>
    <scope>NUCLEOTIDE SEQUENCE [LARGE SCALE GENOMIC DNA]</scope>
    <source>
        <strain evidence="3 4">YG27</strain>
    </source>
</reference>
<dbReference type="Gene3D" id="3.40.50.2000">
    <property type="entry name" value="Glycogen Phosphorylase B"/>
    <property type="match status" value="2"/>
</dbReference>
<keyword evidence="4" id="KW-1185">Reference proteome</keyword>
<dbReference type="CDD" id="cd03811">
    <property type="entry name" value="GT4_GT28_WabH-like"/>
    <property type="match status" value="1"/>
</dbReference>
<feature type="domain" description="Glycosyl transferase family 1" evidence="1">
    <location>
        <begin position="200"/>
        <end position="349"/>
    </location>
</feature>
<proteinExistence type="predicted"/>
<dbReference type="SUPFAM" id="SSF53756">
    <property type="entry name" value="UDP-Glycosyltransferase/glycogen phosphorylase"/>
    <property type="match status" value="1"/>
</dbReference>
<dbReference type="Pfam" id="PF13439">
    <property type="entry name" value="Glyco_transf_4"/>
    <property type="match status" value="1"/>
</dbReference>
<dbReference type="PANTHER" id="PTHR12526:SF636">
    <property type="entry name" value="BLL3647 PROTEIN"/>
    <property type="match status" value="1"/>
</dbReference>
<sequence>MRIAIPIHSFEPGGVERVGLRLAEQWQAAGQEVIVVLGRSRGQAKLSAPDLQYRTRREPIATDRWETLWMIWSMLRFLLRERVDVVFCPGNTYSIVCVAMKLLLRRRCPPVLVKISNDLERRDMPALYRAAYHFWLRVQGRCLESFVGIGDPMRAEIKHRLAVESGRITVIPDPAISETELARLSRPRQNQGQGRDGCRYLNMGRLVTQKNQALLLRAFATGCRPGDSLLIAGEGPERARLSRLVGDLRLEQRVRLPGHVDDPVAAFADADVLVISSDYEGVPAVVIEAIAAGVPIISTDCSSSMDWLTGSGKFGLLVPRGDDRALAEAICQAPGLNPDRRAMRRFAQQFTIERSSGSYLEQLDRLACKARQRRIAEIRSQVRDWRRRGV</sequence>
<gene>
    <name evidence="3" type="ORF">K3181_12000</name>
</gene>
<comment type="caution">
    <text evidence="3">The sequence shown here is derived from an EMBL/GenBank/DDBJ whole genome shotgun (WGS) entry which is preliminary data.</text>
</comment>
<protein>
    <submittedName>
        <fullName evidence="3">Glycosyltransferase</fullName>
    </submittedName>
</protein>
<evidence type="ECO:0000259" key="1">
    <source>
        <dbReference type="Pfam" id="PF00534"/>
    </source>
</evidence>
<dbReference type="Pfam" id="PF00534">
    <property type="entry name" value="Glycos_transf_1"/>
    <property type="match status" value="1"/>
</dbReference>
<dbReference type="EMBL" id="JAIGNU010000002">
    <property type="protein sequence ID" value="MBX7502165.1"/>
    <property type="molecule type" value="Genomic_DNA"/>
</dbReference>
<dbReference type="RefSeq" id="WP_221603333.1">
    <property type="nucleotide sequence ID" value="NZ_JAIGNU010000002.1"/>
</dbReference>
<organism evidence="3 4">
    <name type="scientific">Qipengyuania mesophila</name>
    <dbReference type="NCBI Taxonomy" id="2867246"/>
    <lineage>
        <taxon>Bacteria</taxon>
        <taxon>Pseudomonadati</taxon>
        <taxon>Pseudomonadota</taxon>
        <taxon>Alphaproteobacteria</taxon>
        <taxon>Sphingomonadales</taxon>
        <taxon>Erythrobacteraceae</taxon>
        <taxon>Qipengyuania</taxon>
    </lineage>
</organism>
<dbReference type="Proteomes" id="UP000782554">
    <property type="component" value="Unassembled WGS sequence"/>
</dbReference>